<feature type="transmembrane region" description="Helical" evidence="5">
    <location>
        <begin position="51"/>
        <end position="72"/>
    </location>
</feature>
<dbReference type="OMA" id="ASLTDHC"/>
<dbReference type="Proteomes" id="UP001165740">
    <property type="component" value="Chromosome 2"/>
</dbReference>
<feature type="transmembrane region" description="Helical" evidence="5">
    <location>
        <begin position="353"/>
        <end position="375"/>
    </location>
</feature>
<protein>
    <submittedName>
        <fullName evidence="8">Uncharacterized protein LOC106069130 isoform X1</fullName>
    </submittedName>
</protein>
<evidence type="ECO:0000256" key="4">
    <source>
        <dbReference type="ARBA" id="ARBA00023136"/>
    </source>
</evidence>
<dbReference type="RefSeq" id="XP_055875343.1">
    <property type="nucleotide sequence ID" value="XM_056019368.1"/>
</dbReference>
<dbReference type="Pfam" id="PF01490">
    <property type="entry name" value="Aa_trans"/>
    <property type="match status" value="2"/>
</dbReference>
<feature type="transmembrane region" description="Helical" evidence="5">
    <location>
        <begin position="237"/>
        <end position="258"/>
    </location>
</feature>
<dbReference type="PANTHER" id="PTHR22950">
    <property type="entry name" value="AMINO ACID TRANSPORTER"/>
    <property type="match status" value="1"/>
</dbReference>
<feature type="domain" description="Amino acid transporter transmembrane" evidence="6">
    <location>
        <begin position="26"/>
        <end position="85"/>
    </location>
</feature>
<comment type="subcellular location">
    <subcellularLocation>
        <location evidence="1">Membrane</location>
        <topology evidence="1">Multi-pass membrane protein</topology>
    </subcellularLocation>
</comment>
<dbReference type="InterPro" id="IPR013057">
    <property type="entry name" value="AA_transpt_TM"/>
</dbReference>
<dbReference type="GeneID" id="106069130"/>
<dbReference type="GO" id="GO:0015179">
    <property type="term" value="F:L-amino acid transmembrane transporter activity"/>
    <property type="evidence" value="ECO:0007669"/>
    <property type="project" value="TreeGrafter"/>
</dbReference>
<feature type="transmembrane region" description="Helical" evidence="5">
    <location>
        <begin position="278"/>
        <end position="296"/>
    </location>
</feature>
<feature type="transmembrane region" description="Helical" evidence="5">
    <location>
        <begin position="501"/>
        <end position="519"/>
    </location>
</feature>
<keyword evidence="7" id="KW-1185">Reference proteome</keyword>
<feature type="transmembrane region" description="Helical" evidence="5">
    <location>
        <begin position="308"/>
        <end position="333"/>
    </location>
</feature>
<keyword evidence="3 5" id="KW-1133">Transmembrane helix</keyword>
<keyword evidence="2 5" id="KW-0812">Transmembrane</keyword>
<feature type="transmembrane region" description="Helical" evidence="5">
    <location>
        <begin position="440"/>
        <end position="460"/>
    </location>
</feature>
<feature type="transmembrane region" description="Helical" evidence="5">
    <location>
        <begin position="136"/>
        <end position="159"/>
    </location>
</feature>
<proteinExistence type="predicted"/>
<evidence type="ECO:0000259" key="6">
    <source>
        <dbReference type="Pfam" id="PF01490"/>
    </source>
</evidence>
<feature type="domain" description="Amino acid transporter transmembrane" evidence="6">
    <location>
        <begin position="122"/>
        <end position="519"/>
    </location>
</feature>
<dbReference type="GO" id="GO:0005774">
    <property type="term" value="C:vacuolar membrane"/>
    <property type="evidence" value="ECO:0007669"/>
    <property type="project" value="TreeGrafter"/>
</dbReference>
<reference evidence="8" key="1">
    <citation type="submission" date="2025-08" db="UniProtKB">
        <authorList>
            <consortium name="RefSeq"/>
        </authorList>
    </citation>
    <scope>IDENTIFICATION</scope>
</reference>
<evidence type="ECO:0000256" key="5">
    <source>
        <dbReference type="SAM" id="Phobius"/>
    </source>
</evidence>
<feature type="transmembrane region" description="Helical" evidence="5">
    <location>
        <begin position="20"/>
        <end position="45"/>
    </location>
</feature>
<evidence type="ECO:0000256" key="1">
    <source>
        <dbReference type="ARBA" id="ARBA00004141"/>
    </source>
</evidence>
<sequence>MMNEPGVLTQSNRKKKSRLFILLSDFGNIVKAFIGANYLTISYAFRQSGLVTGIILLVLIAVITDHCCHLIVKCKYQAIRNVKGKTRSGSNVSSKSEDEVDFRHKSQDPEDIKALHQMLVSSTTYGDIGKIAFGSYGLFIVNICILFTQFGFCIAYFIFIGNTIYSLFPKENSTVTSTYHAEPDASLPIEILPSSVPIYNISEFISRSTAPDLRWLVLSPAPLFVGFALIRQMRHLGIVSVCANLSIFLGGIVTLIYISDGFSLSSDWHLYKWTTLPIFFGLVTSSYEGIGTIVPIESSMEGNHHNFAPFLHSAILILSSILSTFGIIGYLRYGEATEQILNKNIPTTSPTGMLINIFLCVGVLLTFPLQIYPVIEISETYLLGKDCKCIARKKGDSSDNIVDGEKDKDDVRAVLIQKKEKINTDLISLPTQIPAWKRNILRIFIVLITAGLAVLLRDFFAYVSSFVGAIGSSVLAYILPCLFHLKLCGNNISCSIKIKDYSIIIFGVLASIVSLYTTIKEVVDKLS</sequence>
<dbReference type="PANTHER" id="PTHR22950:SF700">
    <property type="entry name" value="AMINO ACID TRANSPORTER TRANSMEMBRANE DOMAIN-CONTAINING PROTEIN"/>
    <property type="match status" value="1"/>
</dbReference>
<organism evidence="7 8">
    <name type="scientific">Biomphalaria glabrata</name>
    <name type="common">Bloodfluke planorb</name>
    <name type="synonym">Freshwater snail</name>
    <dbReference type="NCBI Taxonomy" id="6526"/>
    <lineage>
        <taxon>Eukaryota</taxon>
        <taxon>Metazoa</taxon>
        <taxon>Spiralia</taxon>
        <taxon>Lophotrochozoa</taxon>
        <taxon>Mollusca</taxon>
        <taxon>Gastropoda</taxon>
        <taxon>Heterobranchia</taxon>
        <taxon>Euthyneura</taxon>
        <taxon>Panpulmonata</taxon>
        <taxon>Hygrophila</taxon>
        <taxon>Lymnaeoidea</taxon>
        <taxon>Planorbidae</taxon>
        <taxon>Biomphalaria</taxon>
    </lineage>
</organism>
<dbReference type="OrthoDB" id="1684102at2759"/>
<name>A0A9W2ZKB1_BIOGL</name>
<evidence type="ECO:0000313" key="8">
    <source>
        <dbReference type="RefSeq" id="XP_055875343.1"/>
    </source>
</evidence>
<accession>A0A9W2ZKB1</accession>
<keyword evidence="4 5" id="KW-0472">Membrane</keyword>
<gene>
    <name evidence="8" type="primary">LOC106069130</name>
</gene>
<evidence type="ECO:0000313" key="7">
    <source>
        <dbReference type="Proteomes" id="UP001165740"/>
    </source>
</evidence>
<dbReference type="AlphaFoldDB" id="A0A9W2ZKB1"/>
<feature type="transmembrane region" description="Helical" evidence="5">
    <location>
        <begin position="213"/>
        <end position="230"/>
    </location>
</feature>
<feature type="transmembrane region" description="Helical" evidence="5">
    <location>
        <begin position="466"/>
        <end position="489"/>
    </location>
</feature>
<evidence type="ECO:0000256" key="3">
    <source>
        <dbReference type="ARBA" id="ARBA00022989"/>
    </source>
</evidence>
<evidence type="ECO:0000256" key="2">
    <source>
        <dbReference type="ARBA" id="ARBA00022692"/>
    </source>
</evidence>